<dbReference type="Proteomes" id="UP000664277">
    <property type="component" value="Unassembled WGS sequence"/>
</dbReference>
<dbReference type="Gene3D" id="1.20.120.520">
    <property type="entry name" value="nmb1532 protein domain like"/>
    <property type="match status" value="1"/>
</dbReference>
<proteinExistence type="predicted"/>
<comment type="caution">
    <text evidence="2">The sequence shown here is derived from an EMBL/GenBank/DDBJ whole genome shotgun (WGS) entry which is preliminary data.</text>
</comment>
<feature type="compositionally biased region" description="Basic and acidic residues" evidence="1">
    <location>
        <begin position="41"/>
        <end position="53"/>
    </location>
</feature>
<protein>
    <submittedName>
        <fullName evidence="2">Hemerythrin domain-containing protein</fullName>
    </submittedName>
</protein>
<feature type="compositionally biased region" description="Low complexity" evidence="1">
    <location>
        <begin position="27"/>
        <end position="36"/>
    </location>
</feature>
<evidence type="ECO:0000313" key="3">
    <source>
        <dbReference type="Proteomes" id="UP000664277"/>
    </source>
</evidence>
<feature type="region of interest" description="Disordered" evidence="1">
    <location>
        <begin position="27"/>
        <end position="57"/>
    </location>
</feature>
<accession>A0A8J7PFS5</accession>
<sequence>MDKTPCQVCRGIHNITPNSVSSIQIYSSNSSSNRSAIDPDQADKQSEASREITGDSSLLSKVSETERKIKLVQELHHSYLEANIPVLKDLVKSLRPQIKDKSFEELADTVEMLCHRLGSHAREEDDSIFPMLLEVANGRKDDTAKNFIEDIVEAHRIENETIWRMLAQLCKGSALLKEKHKKQELEELYLHIADLKENMIGHLEKEVDLYPELLQMLGLEVIPLARLRLPFQQ</sequence>
<evidence type="ECO:0000313" key="2">
    <source>
        <dbReference type="EMBL" id="MBN8660552.1"/>
    </source>
</evidence>
<reference evidence="2" key="1">
    <citation type="submission" date="2021-02" db="EMBL/GenBank/DDBJ databases">
        <title>Genome-Resolved Metagenomics of a Microbial Community Performing Photosynthetic Biological Nutrient Removal.</title>
        <authorList>
            <person name="Mcdaniel E.A."/>
        </authorList>
    </citation>
    <scope>NUCLEOTIDE SEQUENCE</scope>
    <source>
        <strain evidence="2">UWPOB_OBS1</strain>
    </source>
</reference>
<dbReference type="AlphaFoldDB" id="A0A8J7PFS5"/>
<name>A0A8J7PFS5_9BACT</name>
<dbReference type="EMBL" id="JAFLCK010000011">
    <property type="protein sequence ID" value="MBN8660552.1"/>
    <property type="molecule type" value="Genomic_DNA"/>
</dbReference>
<gene>
    <name evidence="2" type="ORF">J0M35_09335</name>
</gene>
<organism evidence="2 3">
    <name type="scientific">Candidatus Obscuribacter phosphatis</name>
    <dbReference type="NCBI Taxonomy" id="1906157"/>
    <lineage>
        <taxon>Bacteria</taxon>
        <taxon>Bacillati</taxon>
        <taxon>Candidatus Melainabacteria</taxon>
        <taxon>Candidatus Obscuribacterales</taxon>
        <taxon>Candidatus Obscuribacteraceae</taxon>
        <taxon>Candidatus Obscuribacter</taxon>
    </lineage>
</organism>
<evidence type="ECO:0000256" key="1">
    <source>
        <dbReference type="SAM" id="MobiDB-lite"/>
    </source>
</evidence>